<evidence type="ECO:0000313" key="3">
    <source>
        <dbReference type="Proteomes" id="UP001207918"/>
    </source>
</evidence>
<keyword evidence="3" id="KW-1185">Reference proteome</keyword>
<reference evidence="2 3" key="1">
    <citation type="submission" date="2021-03" db="EMBL/GenBank/DDBJ databases">
        <title>Aliifodinibius sp. nov., a new bacterium isolated from saline soil.</title>
        <authorList>
            <person name="Galisteo C."/>
            <person name="De La Haba R."/>
            <person name="Sanchez-Porro C."/>
            <person name="Ventosa A."/>
        </authorList>
    </citation>
    <scope>NUCLEOTIDE SEQUENCE [LARGE SCALE GENOMIC DNA]</scope>
    <source>
        <strain evidence="2 3">1BSP15-2V2</strain>
    </source>
</reference>
<dbReference type="InterPro" id="IPR029060">
    <property type="entry name" value="PIN-like_dom_sf"/>
</dbReference>
<evidence type="ECO:0000259" key="1">
    <source>
        <dbReference type="Pfam" id="PF13470"/>
    </source>
</evidence>
<dbReference type="InterPro" id="IPR002716">
    <property type="entry name" value="PIN_dom"/>
</dbReference>
<comment type="caution">
    <text evidence="2">The sequence shown here is derived from an EMBL/GenBank/DDBJ whole genome shotgun (WGS) entry which is preliminary data.</text>
</comment>
<dbReference type="Pfam" id="PF13470">
    <property type="entry name" value="PIN_3"/>
    <property type="match status" value="1"/>
</dbReference>
<proteinExistence type="predicted"/>
<sequence length="139" mass="15696">MKVLFDTNVLLDVFLERRPFFESSSQVLGLTEKGKIEGWIGGTTVTTIYYLLNKALSREKAEKHIKSVLKIFYVSNINRVVLEDALTSGFKDYQDAVLYQSAIHANLDAILTRNQRDFKSSDLPVYSPGEFLSGISIVE</sequence>
<gene>
    <name evidence="2" type="ORF">J6I44_15160</name>
</gene>
<dbReference type="RefSeq" id="WP_265766989.1">
    <property type="nucleotide sequence ID" value="NZ_JAGGJA010000011.1"/>
</dbReference>
<dbReference type="CDD" id="cd09854">
    <property type="entry name" value="PIN_VapC-like"/>
    <property type="match status" value="1"/>
</dbReference>
<dbReference type="EMBL" id="JAGGJA010000011">
    <property type="protein sequence ID" value="MCW9708203.1"/>
    <property type="molecule type" value="Genomic_DNA"/>
</dbReference>
<evidence type="ECO:0000313" key="2">
    <source>
        <dbReference type="EMBL" id="MCW9708203.1"/>
    </source>
</evidence>
<feature type="domain" description="PIN" evidence="1">
    <location>
        <begin position="2"/>
        <end position="116"/>
    </location>
</feature>
<accession>A0ABT3PQS4</accession>
<organism evidence="2 3">
    <name type="scientific">Fodinibius salsisoli</name>
    <dbReference type="NCBI Taxonomy" id="2820877"/>
    <lineage>
        <taxon>Bacteria</taxon>
        <taxon>Pseudomonadati</taxon>
        <taxon>Balneolota</taxon>
        <taxon>Balneolia</taxon>
        <taxon>Balneolales</taxon>
        <taxon>Balneolaceae</taxon>
        <taxon>Fodinibius</taxon>
    </lineage>
</organism>
<dbReference type="SUPFAM" id="SSF88723">
    <property type="entry name" value="PIN domain-like"/>
    <property type="match status" value="1"/>
</dbReference>
<name>A0ABT3PQS4_9BACT</name>
<protein>
    <submittedName>
        <fullName evidence="2">PIN domain-containing protein</fullName>
    </submittedName>
</protein>
<dbReference type="Gene3D" id="3.40.50.1010">
    <property type="entry name" value="5'-nuclease"/>
    <property type="match status" value="1"/>
</dbReference>
<dbReference type="Proteomes" id="UP001207918">
    <property type="component" value="Unassembled WGS sequence"/>
</dbReference>